<dbReference type="EMBL" id="BSYO01000016">
    <property type="protein sequence ID" value="GMH16670.1"/>
    <property type="molecule type" value="Genomic_DNA"/>
</dbReference>
<organism evidence="1 2">
    <name type="scientific">Nepenthes gracilis</name>
    <name type="common">Slender pitcher plant</name>
    <dbReference type="NCBI Taxonomy" id="150966"/>
    <lineage>
        <taxon>Eukaryota</taxon>
        <taxon>Viridiplantae</taxon>
        <taxon>Streptophyta</taxon>
        <taxon>Embryophyta</taxon>
        <taxon>Tracheophyta</taxon>
        <taxon>Spermatophyta</taxon>
        <taxon>Magnoliopsida</taxon>
        <taxon>eudicotyledons</taxon>
        <taxon>Gunneridae</taxon>
        <taxon>Pentapetalae</taxon>
        <taxon>Caryophyllales</taxon>
        <taxon>Nepenthaceae</taxon>
        <taxon>Nepenthes</taxon>
    </lineage>
</organism>
<dbReference type="AlphaFoldDB" id="A0AAD3SRH7"/>
<reference evidence="1" key="1">
    <citation type="submission" date="2023-05" db="EMBL/GenBank/DDBJ databases">
        <title>Nepenthes gracilis genome sequencing.</title>
        <authorList>
            <person name="Fukushima K."/>
        </authorList>
    </citation>
    <scope>NUCLEOTIDE SEQUENCE</scope>
    <source>
        <strain evidence="1">SING2019-196</strain>
    </source>
</reference>
<proteinExistence type="predicted"/>
<comment type="caution">
    <text evidence="1">The sequence shown here is derived from an EMBL/GenBank/DDBJ whole genome shotgun (WGS) entry which is preliminary data.</text>
</comment>
<evidence type="ECO:0000313" key="1">
    <source>
        <dbReference type="EMBL" id="GMH16670.1"/>
    </source>
</evidence>
<name>A0AAD3SRH7_NEPGR</name>
<keyword evidence="2" id="KW-1185">Reference proteome</keyword>
<accession>A0AAD3SRH7</accession>
<sequence>MSKFCLRVWLHIDLRYKVLPESSARKLLNVCLTRIFLDLCKALHHGLLSNEDWLNGFPAWKQHGHSHNGLYYYSQEEELVDYVKYRVR</sequence>
<gene>
    <name evidence="1" type="ORF">Nepgr_018511</name>
</gene>
<dbReference type="Proteomes" id="UP001279734">
    <property type="component" value="Unassembled WGS sequence"/>
</dbReference>
<protein>
    <submittedName>
        <fullName evidence="1">Uncharacterized protein</fullName>
    </submittedName>
</protein>
<evidence type="ECO:0000313" key="2">
    <source>
        <dbReference type="Proteomes" id="UP001279734"/>
    </source>
</evidence>